<dbReference type="OMA" id="QYESCKT"/>
<reference evidence="1" key="1">
    <citation type="submission" date="2021-01" db="EMBL/GenBank/DDBJ databases">
        <authorList>
            <consortium name="Genoscope - CEA"/>
            <person name="William W."/>
        </authorList>
    </citation>
    <scope>NUCLEOTIDE SEQUENCE</scope>
</reference>
<dbReference type="AlphaFoldDB" id="A0A8S1UDW6"/>
<sequence length="211" mass="24572">MNFLEQSFGKQDPLQQTAQFFKPPIDKPQQQNIKKRRENSLPQQHLAAIKSLLQLTKPLQKNALSRKTTMYSIQDSNKENICNYQSTQQIKKKSEKDVSNLSNNNFDQNIKKSQNSLLHQQYESCKTIKKSNLLQCNSLSFNQIQSNQKFYTTSNSHDKKHSIKVKDPYRIFSQPQISVSKKDSSKSFVNYKAQNKLVERIFSSRSDSFQI</sequence>
<name>A0A8S1UDW6_PAROT</name>
<gene>
    <name evidence="1" type="ORF">POCTA_138.1.T0400272</name>
</gene>
<protein>
    <submittedName>
        <fullName evidence="1">Uncharacterized protein</fullName>
    </submittedName>
</protein>
<evidence type="ECO:0000313" key="2">
    <source>
        <dbReference type="Proteomes" id="UP000683925"/>
    </source>
</evidence>
<comment type="caution">
    <text evidence="1">The sequence shown here is derived from an EMBL/GenBank/DDBJ whole genome shotgun (WGS) entry which is preliminary data.</text>
</comment>
<organism evidence="1 2">
    <name type="scientific">Paramecium octaurelia</name>
    <dbReference type="NCBI Taxonomy" id="43137"/>
    <lineage>
        <taxon>Eukaryota</taxon>
        <taxon>Sar</taxon>
        <taxon>Alveolata</taxon>
        <taxon>Ciliophora</taxon>
        <taxon>Intramacronucleata</taxon>
        <taxon>Oligohymenophorea</taxon>
        <taxon>Peniculida</taxon>
        <taxon>Parameciidae</taxon>
        <taxon>Paramecium</taxon>
    </lineage>
</organism>
<dbReference type="Proteomes" id="UP000683925">
    <property type="component" value="Unassembled WGS sequence"/>
</dbReference>
<dbReference type="OrthoDB" id="10304267at2759"/>
<proteinExistence type="predicted"/>
<accession>A0A8S1UDW6</accession>
<evidence type="ECO:0000313" key="1">
    <source>
        <dbReference type="EMBL" id="CAD8161882.1"/>
    </source>
</evidence>
<keyword evidence="2" id="KW-1185">Reference proteome</keyword>
<dbReference type="EMBL" id="CAJJDP010000040">
    <property type="protein sequence ID" value="CAD8161882.1"/>
    <property type="molecule type" value="Genomic_DNA"/>
</dbReference>